<evidence type="ECO:0000259" key="5">
    <source>
        <dbReference type="PROSITE" id="PS50023"/>
    </source>
</evidence>
<dbReference type="PROSITE" id="PS50023">
    <property type="entry name" value="LIM_DOMAIN_2"/>
    <property type="match status" value="1"/>
</dbReference>
<dbReference type="GeneTree" id="ENSGT00940000177211"/>
<evidence type="ECO:0000313" key="6">
    <source>
        <dbReference type="Ensembl" id="ENSCSEP00000005495.1"/>
    </source>
</evidence>
<dbReference type="SUPFAM" id="SSF57716">
    <property type="entry name" value="Glucocorticoid receptor-like (DNA-binding domain)"/>
    <property type="match status" value="1"/>
</dbReference>
<dbReference type="Gene3D" id="2.10.110.10">
    <property type="entry name" value="Cysteine Rich Protein"/>
    <property type="match status" value="1"/>
</dbReference>
<dbReference type="InParanoid" id="A0A3P8UZ39"/>
<name>A0A3P8UZ39_CYNSE</name>
<reference evidence="6" key="3">
    <citation type="submission" date="2025-09" db="UniProtKB">
        <authorList>
            <consortium name="Ensembl"/>
        </authorList>
    </citation>
    <scope>IDENTIFICATION</scope>
</reference>
<keyword evidence="2 4" id="KW-0862">Zinc</keyword>
<evidence type="ECO:0000256" key="2">
    <source>
        <dbReference type="ARBA" id="ARBA00022833"/>
    </source>
</evidence>
<keyword evidence="3 4" id="KW-0440">LIM domain</keyword>
<keyword evidence="1 4" id="KW-0479">Metal-binding</keyword>
<dbReference type="Ensembl" id="ENSCSET00000005555.1">
    <property type="protein sequence ID" value="ENSCSEP00000005495.1"/>
    <property type="gene ID" value="ENSCSEG00000003555.1"/>
</dbReference>
<evidence type="ECO:0000256" key="1">
    <source>
        <dbReference type="ARBA" id="ARBA00022723"/>
    </source>
</evidence>
<dbReference type="Proteomes" id="UP000265120">
    <property type="component" value="Chromosome 8"/>
</dbReference>
<protein>
    <recommendedName>
        <fullName evidence="5">LIM zinc-binding domain-containing protein</fullName>
    </recommendedName>
</protein>
<feature type="domain" description="LIM zinc-binding" evidence="5">
    <location>
        <begin position="41"/>
        <end position="103"/>
    </location>
</feature>
<reference evidence="6" key="2">
    <citation type="submission" date="2025-08" db="UniProtKB">
        <authorList>
            <consortium name="Ensembl"/>
        </authorList>
    </citation>
    <scope>IDENTIFICATION</scope>
</reference>
<organism evidence="6 7">
    <name type="scientific">Cynoglossus semilaevis</name>
    <name type="common">Tongue sole</name>
    <dbReference type="NCBI Taxonomy" id="244447"/>
    <lineage>
        <taxon>Eukaryota</taxon>
        <taxon>Metazoa</taxon>
        <taxon>Chordata</taxon>
        <taxon>Craniata</taxon>
        <taxon>Vertebrata</taxon>
        <taxon>Euteleostomi</taxon>
        <taxon>Actinopterygii</taxon>
        <taxon>Neopterygii</taxon>
        <taxon>Teleostei</taxon>
        <taxon>Neoteleostei</taxon>
        <taxon>Acanthomorphata</taxon>
        <taxon>Carangaria</taxon>
        <taxon>Pleuronectiformes</taxon>
        <taxon>Pleuronectoidei</taxon>
        <taxon>Cynoglossidae</taxon>
        <taxon>Cynoglossinae</taxon>
        <taxon>Cynoglossus</taxon>
    </lineage>
</organism>
<dbReference type="PROSITE" id="PS00478">
    <property type="entry name" value="LIM_DOMAIN_1"/>
    <property type="match status" value="1"/>
</dbReference>
<sequence>MTVVLMKDGLRTPPFHHYQDLDCQTVVFLSLCPQCPAGSSSVCVFCKDRVYVMERLSAEGLFFHRSCFQCNFCGDTLKLTGYTFDQQHEGEYSPWQMERHSGLWLLSEMDSGRNDVVM</sequence>
<accession>A0A3P8UZ39</accession>
<dbReference type="PANTHER" id="PTHR24206">
    <property type="entry name" value="OS06G0237300 PROTEIN"/>
    <property type="match status" value="1"/>
</dbReference>
<dbReference type="InterPro" id="IPR001781">
    <property type="entry name" value="Znf_LIM"/>
</dbReference>
<reference evidence="6 7" key="1">
    <citation type="journal article" date="2014" name="Nat. Genet.">
        <title>Whole-genome sequence of a flatfish provides insights into ZW sex chromosome evolution and adaptation to a benthic lifestyle.</title>
        <authorList>
            <person name="Chen S."/>
            <person name="Zhang G."/>
            <person name="Shao C."/>
            <person name="Huang Q."/>
            <person name="Liu G."/>
            <person name="Zhang P."/>
            <person name="Song W."/>
            <person name="An N."/>
            <person name="Chalopin D."/>
            <person name="Volff J.N."/>
            <person name="Hong Y."/>
            <person name="Li Q."/>
            <person name="Sha Z."/>
            <person name="Zhou H."/>
            <person name="Xie M."/>
            <person name="Yu Q."/>
            <person name="Liu Y."/>
            <person name="Xiang H."/>
            <person name="Wang N."/>
            <person name="Wu K."/>
            <person name="Yang C."/>
            <person name="Zhou Q."/>
            <person name="Liao X."/>
            <person name="Yang L."/>
            <person name="Hu Q."/>
            <person name="Zhang J."/>
            <person name="Meng L."/>
            <person name="Jin L."/>
            <person name="Tian Y."/>
            <person name="Lian J."/>
            <person name="Yang J."/>
            <person name="Miao G."/>
            <person name="Liu S."/>
            <person name="Liang Z."/>
            <person name="Yan F."/>
            <person name="Li Y."/>
            <person name="Sun B."/>
            <person name="Zhang H."/>
            <person name="Zhang J."/>
            <person name="Zhu Y."/>
            <person name="Du M."/>
            <person name="Zhao Y."/>
            <person name="Schartl M."/>
            <person name="Tang Q."/>
            <person name="Wang J."/>
        </authorList>
    </citation>
    <scope>NUCLEOTIDE SEQUENCE</scope>
</reference>
<evidence type="ECO:0000313" key="7">
    <source>
        <dbReference type="Proteomes" id="UP000265120"/>
    </source>
</evidence>
<dbReference type="GO" id="GO:0046872">
    <property type="term" value="F:metal ion binding"/>
    <property type="evidence" value="ECO:0007669"/>
    <property type="project" value="UniProtKB-KW"/>
</dbReference>
<dbReference type="Pfam" id="PF00412">
    <property type="entry name" value="LIM"/>
    <property type="match status" value="1"/>
</dbReference>
<evidence type="ECO:0000256" key="4">
    <source>
        <dbReference type="PROSITE-ProRule" id="PRU00125"/>
    </source>
</evidence>
<dbReference type="AlphaFoldDB" id="A0A3P8UZ39"/>
<keyword evidence="7" id="KW-1185">Reference proteome</keyword>
<evidence type="ECO:0000256" key="3">
    <source>
        <dbReference type="ARBA" id="ARBA00023038"/>
    </source>
</evidence>
<proteinExistence type="predicted"/>